<reference evidence="1 2" key="1">
    <citation type="submission" date="2020-08" db="EMBL/GenBank/DDBJ databases">
        <title>Genomic Encyclopedia of Type Strains, Phase IV (KMG-IV): sequencing the most valuable type-strain genomes for metagenomic binning, comparative biology and taxonomic classification.</title>
        <authorList>
            <person name="Goeker M."/>
        </authorList>
    </citation>
    <scope>NUCLEOTIDE SEQUENCE [LARGE SCALE GENOMIC DNA]</scope>
    <source>
        <strain evidence="1 2">DSM 105721</strain>
    </source>
</reference>
<keyword evidence="2" id="KW-1185">Reference proteome</keyword>
<evidence type="ECO:0000313" key="1">
    <source>
        <dbReference type="EMBL" id="MBB4026184.1"/>
    </source>
</evidence>
<gene>
    <name evidence="1" type="ORF">GGR14_001974</name>
</gene>
<dbReference type="GeneID" id="93102409"/>
<dbReference type="PROSITE" id="PS51257">
    <property type="entry name" value="PROKAR_LIPOPROTEIN"/>
    <property type="match status" value="1"/>
</dbReference>
<evidence type="ECO:0000313" key="2">
    <source>
        <dbReference type="Proteomes" id="UP000546007"/>
    </source>
</evidence>
<protein>
    <recommendedName>
        <fullName evidence="3">6-bladed beta-propeller</fullName>
    </recommendedName>
</protein>
<dbReference type="Proteomes" id="UP000546007">
    <property type="component" value="Unassembled WGS sequence"/>
</dbReference>
<name>A0A7W6HWE8_9BACT</name>
<accession>A0A7W6HWE8</accession>
<dbReference type="SUPFAM" id="SSF50969">
    <property type="entry name" value="YVTN repeat-like/Quinoprotein amine dehydrogenase"/>
    <property type="match status" value="1"/>
</dbReference>
<dbReference type="OrthoDB" id="1097968at2"/>
<evidence type="ECO:0008006" key="3">
    <source>
        <dbReference type="Google" id="ProtNLM"/>
    </source>
</evidence>
<organism evidence="1 2">
    <name type="scientific">Butyricimonas faecihominis</name>
    <dbReference type="NCBI Taxonomy" id="1472416"/>
    <lineage>
        <taxon>Bacteria</taxon>
        <taxon>Pseudomonadati</taxon>
        <taxon>Bacteroidota</taxon>
        <taxon>Bacteroidia</taxon>
        <taxon>Bacteroidales</taxon>
        <taxon>Odoribacteraceae</taxon>
        <taxon>Butyricimonas</taxon>
    </lineage>
</organism>
<dbReference type="Pfam" id="PF15869">
    <property type="entry name" value="TolB_like"/>
    <property type="match status" value="1"/>
</dbReference>
<comment type="caution">
    <text evidence="1">The sequence shown here is derived from an EMBL/GenBank/DDBJ whole genome shotgun (WGS) entry which is preliminary data.</text>
</comment>
<dbReference type="AlphaFoldDB" id="A0A7W6HWE8"/>
<sequence>MKHLVLYCLLGSLSLGCADHRIEEDNLNAVKDERVITTRLADISQWGIQKVNGFAKQGSRVVVETGVEYGGIKTIDLNHPGAMDPMGRGESSNDRFRSLSSFNSFDGETVTALDFRKGELVVNAVSFLARSGNSETVIKLPSGEQHLIAARVGDRVIATGLYDEGRYLLYSLPDQSARYFLSYPDHPGYPGLREKTKAMLYASNVLRVRPDGGAFVCADMYSGVIDFCRVTADSIERVRLVRLHYPEVEVSETPSPRVVYCQGNRFGFLDVAVTEDKVYALYSGKTYKMDRGRAFESNCLLVYDWAGNLIRTLYFGDALTGISYDRKEGALYGITQGLEIGLIKLNL</sequence>
<dbReference type="RefSeq" id="WP_124316272.1">
    <property type="nucleotide sequence ID" value="NZ_AP028155.1"/>
</dbReference>
<dbReference type="InterPro" id="IPR011044">
    <property type="entry name" value="Quino_amine_DH_bsu"/>
</dbReference>
<dbReference type="EMBL" id="JACIES010000004">
    <property type="protein sequence ID" value="MBB4026184.1"/>
    <property type="molecule type" value="Genomic_DNA"/>
</dbReference>
<proteinExistence type="predicted"/>